<keyword evidence="3" id="KW-0813">Transport</keyword>
<dbReference type="PANTHER" id="PTHR34501">
    <property type="entry name" value="PROTEIN YDDL-RELATED"/>
    <property type="match status" value="1"/>
</dbReference>
<evidence type="ECO:0000259" key="12">
    <source>
        <dbReference type="Pfam" id="PF13609"/>
    </source>
</evidence>
<dbReference type="RefSeq" id="WP_169416464.1">
    <property type="nucleotide sequence ID" value="NZ_JABBFX010000001.1"/>
</dbReference>
<dbReference type="SUPFAM" id="SSF56935">
    <property type="entry name" value="Porins"/>
    <property type="match status" value="1"/>
</dbReference>
<sequence>MKKTWIALGICSALAGPALAQSSVSIYGIVDVGVTKQNGGTTPLSGGNGVTGPGGDKWDVRQAYASRLGFRGTEDLGGGLRAGFNMEMRFMPDTGAMQGTQAFFGRSVVTFGGSAGELIMGRDYLPAFYVAIAADPFSYNGIAQMGQLHTFPGYSAADGTGPVQAVRNDNQISYKSPSMGGFTTQVAYSPNEGSRGTLGRAVGGNVEYRAGALYAGVGFDQTRNNGTGHDPRLLVATMAYDFGGVRPILGYGRGRSALLDDSVDVSLGLNVTAGPGVIHALAARLNPPGDNNTLVKYGLGYEYFLSKRTSLYADVASAKKQALTTTTGFDTGVTLRF</sequence>
<dbReference type="InterPro" id="IPR033900">
    <property type="entry name" value="Gram_neg_porin_domain"/>
</dbReference>
<evidence type="ECO:0000256" key="9">
    <source>
        <dbReference type="ARBA" id="ARBA00023136"/>
    </source>
</evidence>
<dbReference type="Proteomes" id="UP000541185">
    <property type="component" value="Unassembled WGS sequence"/>
</dbReference>
<reference evidence="13 14" key="1">
    <citation type="submission" date="2020-04" db="EMBL/GenBank/DDBJ databases">
        <title>Ramlibacter sp. G-1-2-2 isolated from soil.</title>
        <authorList>
            <person name="Dahal R.H."/>
        </authorList>
    </citation>
    <scope>NUCLEOTIDE SEQUENCE [LARGE SCALE GENOMIC DNA]</scope>
    <source>
        <strain evidence="13 14">G-1-2-2</strain>
    </source>
</reference>
<comment type="subcellular location">
    <subcellularLocation>
        <location evidence="1">Cell outer membrane</location>
        <topology evidence="1">Multi-pass membrane protein</topology>
    </subcellularLocation>
</comment>
<feature type="signal peptide" evidence="11">
    <location>
        <begin position="1"/>
        <end position="20"/>
    </location>
</feature>
<keyword evidence="7" id="KW-0406">Ion transport</keyword>
<evidence type="ECO:0000256" key="5">
    <source>
        <dbReference type="ARBA" id="ARBA00022692"/>
    </source>
</evidence>
<evidence type="ECO:0000256" key="11">
    <source>
        <dbReference type="SAM" id="SignalP"/>
    </source>
</evidence>
<dbReference type="PANTHER" id="PTHR34501:SF9">
    <property type="entry name" value="MAJOR OUTER MEMBRANE PROTEIN P.IA"/>
    <property type="match status" value="1"/>
</dbReference>
<protein>
    <submittedName>
        <fullName evidence="13">Porin</fullName>
    </submittedName>
</protein>
<keyword evidence="8" id="KW-0626">Porin</keyword>
<keyword evidence="4" id="KW-1134">Transmembrane beta strand</keyword>
<gene>
    <name evidence="13" type="ORF">HHL11_00695</name>
</gene>
<dbReference type="Pfam" id="PF13609">
    <property type="entry name" value="Porin_4"/>
    <property type="match status" value="1"/>
</dbReference>
<dbReference type="EMBL" id="JABBFX010000001">
    <property type="protein sequence ID" value="NML42245.1"/>
    <property type="molecule type" value="Genomic_DNA"/>
</dbReference>
<evidence type="ECO:0000313" key="13">
    <source>
        <dbReference type="EMBL" id="NML42245.1"/>
    </source>
</evidence>
<evidence type="ECO:0000256" key="7">
    <source>
        <dbReference type="ARBA" id="ARBA00023065"/>
    </source>
</evidence>
<evidence type="ECO:0000256" key="6">
    <source>
        <dbReference type="ARBA" id="ARBA00022729"/>
    </source>
</evidence>
<evidence type="ECO:0000256" key="3">
    <source>
        <dbReference type="ARBA" id="ARBA00022448"/>
    </source>
</evidence>
<keyword evidence="14" id="KW-1185">Reference proteome</keyword>
<keyword evidence="10" id="KW-0998">Cell outer membrane</keyword>
<keyword evidence="6 11" id="KW-0732">Signal</keyword>
<evidence type="ECO:0000313" key="14">
    <source>
        <dbReference type="Proteomes" id="UP000541185"/>
    </source>
</evidence>
<dbReference type="GO" id="GO:0009279">
    <property type="term" value="C:cell outer membrane"/>
    <property type="evidence" value="ECO:0007669"/>
    <property type="project" value="UniProtKB-SubCell"/>
</dbReference>
<dbReference type="Gene3D" id="2.40.160.10">
    <property type="entry name" value="Porin"/>
    <property type="match status" value="1"/>
</dbReference>
<organism evidence="13 14">
    <name type="scientific">Ramlibacter agri</name>
    <dbReference type="NCBI Taxonomy" id="2728837"/>
    <lineage>
        <taxon>Bacteria</taxon>
        <taxon>Pseudomonadati</taxon>
        <taxon>Pseudomonadota</taxon>
        <taxon>Betaproteobacteria</taxon>
        <taxon>Burkholderiales</taxon>
        <taxon>Comamonadaceae</taxon>
        <taxon>Ramlibacter</taxon>
    </lineage>
</organism>
<proteinExistence type="predicted"/>
<keyword evidence="9" id="KW-0472">Membrane</keyword>
<comment type="caution">
    <text evidence="13">The sequence shown here is derived from an EMBL/GenBank/DDBJ whole genome shotgun (WGS) entry which is preliminary data.</text>
</comment>
<dbReference type="GO" id="GO:0006811">
    <property type="term" value="P:monoatomic ion transport"/>
    <property type="evidence" value="ECO:0007669"/>
    <property type="project" value="UniProtKB-KW"/>
</dbReference>
<evidence type="ECO:0000256" key="10">
    <source>
        <dbReference type="ARBA" id="ARBA00023237"/>
    </source>
</evidence>
<dbReference type="CDD" id="cd00342">
    <property type="entry name" value="gram_neg_porins"/>
    <property type="match status" value="1"/>
</dbReference>
<evidence type="ECO:0000256" key="8">
    <source>
        <dbReference type="ARBA" id="ARBA00023114"/>
    </source>
</evidence>
<dbReference type="InterPro" id="IPR002299">
    <property type="entry name" value="Porin_Neis"/>
</dbReference>
<evidence type="ECO:0000256" key="1">
    <source>
        <dbReference type="ARBA" id="ARBA00004571"/>
    </source>
</evidence>
<evidence type="ECO:0000256" key="4">
    <source>
        <dbReference type="ARBA" id="ARBA00022452"/>
    </source>
</evidence>
<comment type="subunit">
    <text evidence="2">Homotrimer.</text>
</comment>
<accession>A0A848GUF1</accession>
<feature type="chain" id="PRO_5032992933" evidence="11">
    <location>
        <begin position="21"/>
        <end position="337"/>
    </location>
</feature>
<dbReference type="InterPro" id="IPR050298">
    <property type="entry name" value="Gram-neg_bact_OMP"/>
</dbReference>
<feature type="domain" description="Porin" evidence="12">
    <location>
        <begin position="10"/>
        <end position="319"/>
    </location>
</feature>
<dbReference type="InterPro" id="IPR023614">
    <property type="entry name" value="Porin_dom_sf"/>
</dbReference>
<dbReference type="AlphaFoldDB" id="A0A848GUF1"/>
<dbReference type="GO" id="GO:0046930">
    <property type="term" value="C:pore complex"/>
    <property type="evidence" value="ECO:0007669"/>
    <property type="project" value="UniProtKB-KW"/>
</dbReference>
<name>A0A848GUF1_9BURK</name>
<evidence type="ECO:0000256" key="2">
    <source>
        <dbReference type="ARBA" id="ARBA00011233"/>
    </source>
</evidence>
<keyword evidence="5" id="KW-0812">Transmembrane</keyword>
<dbReference type="PRINTS" id="PR00184">
    <property type="entry name" value="NEISSPPORIN"/>
</dbReference>
<dbReference type="GO" id="GO:0015288">
    <property type="term" value="F:porin activity"/>
    <property type="evidence" value="ECO:0007669"/>
    <property type="project" value="UniProtKB-KW"/>
</dbReference>